<reference evidence="9 10" key="1">
    <citation type="journal article" date="2018" name="Mycol. Prog.">
        <title>Coniella lustricola, a new species from submerged detritus.</title>
        <authorList>
            <person name="Raudabaugh D.B."/>
            <person name="Iturriaga T."/>
            <person name="Carver A."/>
            <person name="Mondo S."/>
            <person name="Pangilinan J."/>
            <person name="Lipzen A."/>
            <person name="He G."/>
            <person name="Amirebrahimi M."/>
            <person name="Grigoriev I.V."/>
            <person name="Miller A.N."/>
        </authorList>
    </citation>
    <scope>NUCLEOTIDE SEQUENCE [LARGE SCALE GENOMIC DNA]</scope>
    <source>
        <strain evidence="9 10">B22-T-1</strain>
    </source>
</reference>
<evidence type="ECO:0000256" key="4">
    <source>
        <dbReference type="ARBA" id="ARBA00023136"/>
    </source>
</evidence>
<gene>
    <name evidence="9" type="ORF">BD289DRAFT_358460</name>
</gene>
<sequence>MPVGLNEAALDSPTFRCAATHFAEQLEHIERWLEAYVRSSSKVSHDILGLEDTINGYLRQTFPTGHDGLIDPDYTLLSLKRVGDAQKDWWGHILGVMRRMDGLATEPIRSFLGGELRTFKEARKALESTQRTFDTTLSRYVSQSKTKEPSSLREDAFSVYEMRRLYLKASLDYCQLAPQIRFSLDKLLVRVSSDIWKEMRRWRDVSFGSNRFADEMARIRGWSKELESSEAVFKRELQAARRDVGEHAAVKSKPSRELEDYSSSTVPFLGSRGPMNVQPKDDTAVVSEKQGWLFLKSVSGKPARTNWIRRWYYCRNGIFGWLVQGPHGVLQGDEIGVLLCNTRPAVGEERRFCFEIKTKSQNILLQAETQDELQEWLEVFEITKKQAFDASADRDSKALPGGIDPAFAITPPTIPEFSAKNIEGLEDGPSLDRSGTLPVLGTDATRASFDVGGVGAAPRRSVTGLARDIARDLPREEGESGREHAARIMQRIEAHRRGAFGGGNDSGIAGLISSSSNLLPGYAAYNASVTNLSLGTSPRLQPIEDIKRSTLAPPTLARAPASTQLTRIAVTASAERVVDATHSLPTAVIANYWGSIPWSTLYSTREDDTRFLRLDDDPLVSAQTHLVPANNGKPMAMSHRKALSSGANPQLEQPHGETFSSQYPSELKAHHPQFRLLFPTVPIEEKLVLVFNAAWTSTPAEGSPSTKGMMGNGRIYVTSDNMYFYGQQMGLIIAYPLSLDIISEVTAAPGRDCDFIYLHLSQTMNNTGLTRIIIKTFLLDLNLLHSRLNLLVDDLQSEEPLNISELITALINLENDDYDKKSPSAESWEEVASNTPIDDGTASGRPVYRNTYNARGRQARPVRKPVPKFQLPAHTVVYEPEGMGAPVEERNFELSAKGCFHVLFGDKSFIFPKLYFERRAKEIAQGPWQLMDHGKLMRDFQFKVGTFSIMAYAKKNSEKDVVDTQVIDVFSDHFTYVVTYSKTPWHLPHSSSFRIITKVVITHVAKSKCKLALYNKVEWSKKPPLSKALVQRQALEDAQRDAEELADIATDQVRKLGPHSRTKRAIQVYGSIGQQTQVVIFTPGETQEDGTAVMPGKKNAMVRPRTLTEMVLETLRSILESVATSLLMWTFAGIRKIFSVFTAHRVILAALALSLLTNAVFTGREGSSWWTERNAAKFMARIGVGPNAVMSKAIYIADLDEAALGSVVVAPEGASECYDTFRSIVNNTSLDSPYEDAGAALTSGHSKSTARRLRRTRQRLGSYRHDLLVAMRVVNSIETEMIQSEWENWLLDEDVRCEQVKMMLSEEVDGGNTTSSTKSSASAEPGGSAQKVLRPIDKKRVESLKQWHSEYCGSCRVEKQNILKKRMNMVDG</sequence>
<feature type="region of interest" description="Disordered" evidence="6">
    <location>
        <begin position="1306"/>
        <end position="1332"/>
    </location>
</feature>
<protein>
    <submittedName>
        <fullName evidence="9">PH domain-containing protein</fullName>
    </submittedName>
</protein>
<dbReference type="STRING" id="2025994.A0A2T3AMR8"/>
<evidence type="ECO:0000313" key="10">
    <source>
        <dbReference type="Proteomes" id="UP000241462"/>
    </source>
</evidence>
<feature type="domain" description="PH" evidence="7">
    <location>
        <begin position="286"/>
        <end position="385"/>
    </location>
</feature>
<dbReference type="OrthoDB" id="10070851at2759"/>
<dbReference type="InterPro" id="IPR011993">
    <property type="entry name" value="PH-like_dom_sf"/>
</dbReference>
<evidence type="ECO:0000259" key="8">
    <source>
        <dbReference type="PROSITE" id="PS51778"/>
    </source>
</evidence>
<name>A0A2T3AMR8_9PEZI</name>
<dbReference type="InterPro" id="IPR004148">
    <property type="entry name" value="BAR_dom"/>
</dbReference>
<dbReference type="SUPFAM" id="SSF50729">
    <property type="entry name" value="PH domain-like"/>
    <property type="match status" value="1"/>
</dbReference>
<evidence type="ECO:0000256" key="1">
    <source>
        <dbReference type="ARBA" id="ARBA00004370"/>
    </source>
</evidence>
<evidence type="ECO:0000256" key="3">
    <source>
        <dbReference type="ARBA" id="ARBA00022989"/>
    </source>
</evidence>
<dbReference type="GO" id="GO:0016020">
    <property type="term" value="C:membrane"/>
    <property type="evidence" value="ECO:0007669"/>
    <property type="project" value="UniProtKB-SubCell"/>
</dbReference>
<dbReference type="FunCoup" id="A0A2T3AMR8">
    <property type="interactions" value="35"/>
</dbReference>
<dbReference type="EMBL" id="KZ678373">
    <property type="protein sequence ID" value="PSS03737.1"/>
    <property type="molecule type" value="Genomic_DNA"/>
</dbReference>
<evidence type="ECO:0000256" key="2">
    <source>
        <dbReference type="ARBA" id="ARBA00022692"/>
    </source>
</evidence>
<dbReference type="Pfam" id="PF16016">
    <property type="entry name" value="VASt"/>
    <property type="match status" value="1"/>
</dbReference>
<dbReference type="SUPFAM" id="SSF103657">
    <property type="entry name" value="BAR/IMD domain-like"/>
    <property type="match status" value="1"/>
</dbReference>
<feature type="coiled-coil region" evidence="5">
    <location>
        <begin position="1025"/>
        <end position="1055"/>
    </location>
</feature>
<dbReference type="InterPro" id="IPR039463">
    <property type="entry name" value="Sip3/Lam1_BAR"/>
</dbReference>
<feature type="region of interest" description="Disordered" evidence="6">
    <location>
        <begin position="642"/>
        <end position="662"/>
    </location>
</feature>
<evidence type="ECO:0000256" key="5">
    <source>
        <dbReference type="SAM" id="Coils"/>
    </source>
</evidence>
<dbReference type="SMART" id="SM00233">
    <property type="entry name" value="PH"/>
    <property type="match status" value="1"/>
</dbReference>
<dbReference type="CDD" id="cd07609">
    <property type="entry name" value="BAR_SIP3_fungi"/>
    <property type="match status" value="1"/>
</dbReference>
<dbReference type="Gene3D" id="2.30.29.30">
    <property type="entry name" value="Pleckstrin-homology domain (PH domain)/Phosphotyrosine-binding domain (PTB)"/>
    <property type="match status" value="1"/>
</dbReference>
<keyword evidence="2" id="KW-0812">Transmembrane</keyword>
<feature type="compositionally biased region" description="Low complexity" evidence="6">
    <location>
        <begin position="1313"/>
        <end position="1323"/>
    </location>
</feature>
<dbReference type="GO" id="GO:0005737">
    <property type="term" value="C:cytoplasm"/>
    <property type="evidence" value="ECO:0007669"/>
    <property type="project" value="InterPro"/>
</dbReference>
<dbReference type="InterPro" id="IPR001849">
    <property type="entry name" value="PH_domain"/>
</dbReference>
<keyword evidence="10" id="KW-1185">Reference proteome</keyword>
<keyword evidence="5" id="KW-0175">Coiled coil</keyword>
<evidence type="ECO:0000259" key="7">
    <source>
        <dbReference type="PROSITE" id="PS50003"/>
    </source>
</evidence>
<dbReference type="Gene3D" id="1.20.1270.60">
    <property type="entry name" value="Arfaptin homology (AH) domain/BAR domain"/>
    <property type="match status" value="1"/>
</dbReference>
<keyword evidence="3" id="KW-1133">Transmembrane helix</keyword>
<dbReference type="PROSITE" id="PS50003">
    <property type="entry name" value="PH_DOMAIN"/>
    <property type="match status" value="1"/>
</dbReference>
<dbReference type="InterPro" id="IPR027267">
    <property type="entry name" value="AH/BAR_dom_sf"/>
</dbReference>
<feature type="region of interest" description="Disordered" evidence="6">
    <location>
        <begin position="822"/>
        <end position="846"/>
    </location>
</feature>
<dbReference type="InterPro" id="IPR031968">
    <property type="entry name" value="VASt"/>
</dbReference>
<dbReference type="CDD" id="cd13280">
    <property type="entry name" value="PH_SIP3"/>
    <property type="match status" value="1"/>
</dbReference>
<dbReference type="PROSITE" id="PS51778">
    <property type="entry name" value="VAST"/>
    <property type="match status" value="1"/>
</dbReference>
<dbReference type="Pfam" id="PF16746">
    <property type="entry name" value="BAR_3"/>
    <property type="match status" value="1"/>
</dbReference>
<feature type="domain" description="VASt" evidence="8">
    <location>
        <begin position="883"/>
        <end position="1057"/>
    </location>
</feature>
<accession>A0A2T3AMR8</accession>
<dbReference type="InParanoid" id="A0A2T3AMR8"/>
<proteinExistence type="predicted"/>
<dbReference type="InterPro" id="IPR042067">
    <property type="entry name" value="Sip3_PH"/>
</dbReference>
<dbReference type="PANTHER" id="PTHR14248">
    <property type="entry name" value="CYCLIN Y, ISOFORM A"/>
    <property type="match status" value="1"/>
</dbReference>
<comment type="subcellular location">
    <subcellularLocation>
        <location evidence="1">Membrane</location>
    </subcellularLocation>
</comment>
<organism evidence="9 10">
    <name type="scientific">Coniella lustricola</name>
    <dbReference type="NCBI Taxonomy" id="2025994"/>
    <lineage>
        <taxon>Eukaryota</taxon>
        <taxon>Fungi</taxon>
        <taxon>Dikarya</taxon>
        <taxon>Ascomycota</taxon>
        <taxon>Pezizomycotina</taxon>
        <taxon>Sordariomycetes</taxon>
        <taxon>Sordariomycetidae</taxon>
        <taxon>Diaporthales</taxon>
        <taxon>Schizoparmaceae</taxon>
        <taxon>Coniella</taxon>
    </lineage>
</organism>
<dbReference type="Proteomes" id="UP000241462">
    <property type="component" value="Unassembled WGS sequence"/>
</dbReference>
<evidence type="ECO:0000256" key="6">
    <source>
        <dbReference type="SAM" id="MobiDB-lite"/>
    </source>
</evidence>
<dbReference type="Pfam" id="PF00169">
    <property type="entry name" value="PH"/>
    <property type="match status" value="1"/>
</dbReference>
<keyword evidence="4" id="KW-0472">Membrane</keyword>
<evidence type="ECO:0000313" key="9">
    <source>
        <dbReference type="EMBL" id="PSS03737.1"/>
    </source>
</evidence>